<dbReference type="AlphaFoldDB" id="A0A0F9EGF7"/>
<gene>
    <name evidence="2" type="ORF">LCGC14_2429060</name>
</gene>
<evidence type="ECO:0000256" key="1">
    <source>
        <dbReference type="SAM" id="MobiDB-lite"/>
    </source>
</evidence>
<comment type="caution">
    <text evidence="2">The sequence shown here is derived from an EMBL/GenBank/DDBJ whole genome shotgun (WGS) entry which is preliminary data.</text>
</comment>
<evidence type="ECO:0000313" key="2">
    <source>
        <dbReference type="EMBL" id="KKL23068.1"/>
    </source>
</evidence>
<reference evidence="2" key="1">
    <citation type="journal article" date="2015" name="Nature">
        <title>Complex archaea that bridge the gap between prokaryotes and eukaryotes.</title>
        <authorList>
            <person name="Spang A."/>
            <person name="Saw J.H."/>
            <person name="Jorgensen S.L."/>
            <person name="Zaremba-Niedzwiedzka K."/>
            <person name="Martijn J."/>
            <person name="Lind A.E."/>
            <person name="van Eijk R."/>
            <person name="Schleper C."/>
            <person name="Guy L."/>
            <person name="Ettema T.J."/>
        </authorList>
    </citation>
    <scope>NUCLEOTIDE SEQUENCE</scope>
</reference>
<organism evidence="2">
    <name type="scientific">marine sediment metagenome</name>
    <dbReference type="NCBI Taxonomy" id="412755"/>
    <lineage>
        <taxon>unclassified sequences</taxon>
        <taxon>metagenomes</taxon>
        <taxon>ecological metagenomes</taxon>
    </lineage>
</organism>
<feature type="region of interest" description="Disordered" evidence="1">
    <location>
        <begin position="30"/>
        <end position="50"/>
    </location>
</feature>
<sequence length="50" mass="6034">MDAEQLRVARTLSDIIKRIEDLEAVVDTDKLQRERDQREISEQSDYENRR</sequence>
<dbReference type="EMBL" id="LAZR01037112">
    <property type="protein sequence ID" value="KKL23068.1"/>
    <property type="molecule type" value="Genomic_DNA"/>
</dbReference>
<name>A0A0F9EGF7_9ZZZZ</name>
<protein>
    <submittedName>
        <fullName evidence="2">Uncharacterized protein</fullName>
    </submittedName>
</protein>
<accession>A0A0F9EGF7</accession>
<proteinExistence type="predicted"/>